<name>A0ABU1EKX2_9CLOT</name>
<dbReference type="SUPFAM" id="SSF141571">
    <property type="entry name" value="Pentapeptide repeat-like"/>
    <property type="match status" value="1"/>
</dbReference>
<accession>A0ABU1EKX2</accession>
<comment type="caution">
    <text evidence="1">The sequence shown here is derived from an EMBL/GenBank/DDBJ whole genome shotgun (WGS) entry which is preliminary data.</text>
</comment>
<evidence type="ECO:0000313" key="1">
    <source>
        <dbReference type="EMBL" id="MDR5588974.1"/>
    </source>
</evidence>
<reference evidence="1 2" key="1">
    <citation type="submission" date="2023-09" db="EMBL/GenBank/DDBJ databases">
        <authorList>
            <person name="Zhai L."/>
        </authorList>
    </citation>
    <scope>NUCLEOTIDE SEQUENCE [LARGE SCALE GENOMIC DNA]</scope>
    <source>
        <strain evidence="1 2">5 N-1</strain>
    </source>
</reference>
<keyword evidence="2" id="KW-1185">Reference proteome</keyword>
<dbReference type="InterPro" id="IPR001646">
    <property type="entry name" value="5peptide_repeat"/>
</dbReference>
<protein>
    <submittedName>
        <fullName evidence="1">Pentapeptide repeat-containing protein</fullName>
    </submittedName>
</protein>
<evidence type="ECO:0000313" key="2">
    <source>
        <dbReference type="Proteomes" id="UP001256646"/>
    </source>
</evidence>
<dbReference type="Proteomes" id="UP001256646">
    <property type="component" value="Unassembled WGS sequence"/>
</dbReference>
<proteinExistence type="predicted"/>
<dbReference type="Pfam" id="PF00805">
    <property type="entry name" value="Pentapeptide"/>
    <property type="match status" value="1"/>
</dbReference>
<dbReference type="EMBL" id="JAVJAN010000087">
    <property type="protein sequence ID" value="MDR5588974.1"/>
    <property type="molecule type" value="Genomic_DNA"/>
</dbReference>
<gene>
    <name evidence="1" type="ORF">RGC78_16050</name>
</gene>
<sequence length="58" mass="6757">MLDGSQYITKDRFNDVNLEGANLKGTNFNEAILHGVIILEHDYKYLKDYIDKKKVILK</sequence>
<organism evidence="1 2">
    <name type="scientific">Clostridium aquiflavi</name>
    <dbReference type="NCBI Taxonomy" id="3073603"/>
    <lineage>
        <taxon>Bacteria</taxon>
        <taxon>Bacillati</taxon>
        <taxon>Bacillota</taxon>
        <taxon>Clostridia</taxon>
        <taxon>Eubacteriales</taxon>
        <taxon>Clostridiaceae</taxon>
        <taxon>Clostridium</taxon>
    </lineage>
</organism>